<dbReference type="AlphaFoldDB" id="A0A1G7D396"/>
<dbReference type="SMART" id="SM00387">
    <property type="entry name" value="HATPase_c"/>
    <property type="match status" value="1"/>
</dbReference>
<dbReference type="Pfam" id="PF08447">
    <property type="entry name" value="PAS_3"/>
    <property type="match status" value="1"/>
</dbReference>
<dbReference type="InterPro" id="IPR004358">
    <property type="entry name" value="Sig_transdc_His_kin-like_C"/>
</dbReference>
<dbReference type="Gene3D" id="3.30.565.10">
    <property type="entry name" value="Histidine kinase-like ATPase, C-terminal domain"/>
    <property type="match status" value="1"/>
</dbReference>
<keyword evidence="7" id="KW-0472">Membrane</keyword>
<evidence type="ECO:0000256" key="4">
    <source>
        <dbReference type="ARBA" id="ARBA00022679"/>
    </source>
</evidence>
<dbReference type="Proteomes" id="UP000199109">
    <property type="component" value="Unassembled WGS sequence"/>
</dbReference>
<evidence type="ECO:0000256" key="6">
    <source>
        <dbReference type="SAM" id="Coils"/>
    </source>
</evidence>
<dbReference type="EMBL" id="FNAO01000005">
    <property type="protein sequence ID" value="SDE46062.1"/>
    <property type="molecule type" value="Genomic_DNA"/>
</dbReference>
<evidence type="ECO:0000256" key="2">
    <source>
        <dbReference type="ARBA" id="ARBA00012438"/>
    </source>
</evidence>
<evidence type="ECO:0000256" key="1">
    <source>
        <dbReference type="ARBA" id="ARBA00000085"/>
    </source>
</evidence>
<dbReference type="Gene3D" id="3.30.450.20">
    <property type="entry name" value="PAS domain"/>
    <property type="match status" value="2"/>
</dbReference>
<dbReference type="Pfam" id="PF13426">
    <property type="entry name" value="PAS_9"/>
    <property type="match status" value="1"/>
</dbReference>
<dbReference type="InterPro" id="IPR003661">
    <property type="entry name" value="HisK_dim/P_dom"/>
</dbReference>
<comment type="catalytic activity">
    <reaction evidence="1">
        <text>ATP + protein L-histidine = ADP + protein N-phospho-L-histidine.</text>
        <dbReference type="EC" id="2.7.13.3"/>
    </reaction>
</comment>
<gene>
    <name evidence="9" type="ORF">SAMN05421636_105157</name>
</gene>
<dbReference type="OrthoDB" id="9124519at2"/>
<dbReference type="InterPro" id="IPR005467">
    <property type="entry name" value="His_kinase_dom"/>
</dbReference>
<dbReference type="EC" id="2.7.13.3" evidence="2"/>
<reference evidence="9 10" key="1">
    <citation type="submission" date="2016-10" db="EMBL/GenBank/DDBJ databases">
        <authorList>
            <person name="de Groot N.N."/>
        </authorList>
    </citation>
    <scope>NUCLEOTIDE SEQUENCE [LARGE SCALE GENOMIC DNA]</scope>
    <source>
        <strain evidence="9 10">DSM 23421</strain>
    </source>
</reference>
<evidence type="ECO:0000313" key="10">
    <source>
        <dbReference type="Proteomes" id="UP000199109"/>
    </source>
</evidence>
<feature type="transmembrane region" description="Helical" evidence="7">
    <location>
        <begin position="184"/>
        <end position="209"/>
    </location>
</feature>
<keyword evidence="7" id="KW-1133">Transmembrane helix</keyword>
<dbReference type="PROSITE" id="PS50109">
    <property type="entry name" value="HIS_KIN"/>
    <property type="match status" value="1"/>
</dbReference>
<dbReference type="SUPFAM" id="SSF55874">
    <property type="entry name" value="ATPase domain of HSP90 chaperone/DNA topoisomerase II/histidine kinase"/>
    <property type="match status" value="1"/>
</dbReference>
<keyword evidence="10" id="KW-1185">Reference proteome</keyword>
<dbReference type="InterPro" id="IPR052162">
    <property type="entry name" value="Sensor_kinase/Photoreceptor"/>
</dbReference>
<dbReference type="InterPro" id="IPR003594">
    <property type="entry name" value="HATPase_dom"/>
</dbReference>
<evidence type="ECO:0000259" key="8">
    <source>
        <dbReference type="PROSITE" id="PS50109"/>
    </source>
</evidence>
<name>A0A1G7D396_9FLAO</name>
<dbReference type="CDD" id="cd00082">
    <property type="entry name" value="HisKA"/>
    <property type="match status" value="1"/>
</dbReference>
<feature type="coiled-coil region" evidence="6">
    <location>
        <begin position="333"/>
        <end position="367"/>
    </location>
</feature>
<keyword evidence="6" id="KW-0175">Coiled coil</keyword>
<feature type="domain" description="Histidine kinase" evidence="8">
    <location>
        <begin position="510"/>
        <end position="733"/>
    </location>
</feature>
<dbReference type="InterPro" id="IPR036097">
    <property type="entry name" value="HisK_dim/P_sf"/>
</dbReference>
<dbReference type="SUPFAM" id="SSF47384">
    <property type="entry name" value="Homodimeric domain of signal transducing histidine kinase"/>
    <property type="match status" value="1"/>
</dbReference>
<dbReference type="NCBIfam" id="TIGR00229">
    <property type="entry name" value="sensory_box"/>
    <property type="match status" value="1"/>
</dbReference>
<dbReference type="InterPro" id="IPR035965">
    <property type="entry name" value="PAS-like_dom_sf"/>
</dbReference>
<proteinExistence type="predicted"/>
<evidence type="ECO:0000256" key="3">
    <source>
        <dbReference type="ARBA" id="ARBA00022553"/>
    </source>
</evidence>
<dbReference type="InterPro" id="IPR000014">
    <property type="entry name" value="PAS"/>
</dbReference>
<evidence type="ECO:0000256" key="5">
    <source>
        <dbReference type="ARBA" id="ARBA00022777"/>
    </source>
</evidence>
<dbReference type="PRINTS" id="PR00344">
    <property type="entry name" value="BCTRLSENSOR"/>
</dbReference>
<dbReference type="Gene3D" id="1.10.287.130">
    <property type="match status" value="1"/>
</dbReference>
<dbReference type="InterPro" id="IPR013655">
    <property type="entry name" value="PAS_fold_3"/>
</dbReference>
<evidence type="ECO:0000313" key="9">
    <source>
        <dbReference type="EMBL" id="SDE46062.1"/>
    </source>
</evidence>
<dbReference type="STRING" id="641691.SAMN05421636_105157"/>
<feature type="transmembrane region" description="Helical" evidence="7">
    <location>
        <begin position="12"/>
        <end position="32"/>
    </location>
</feature>
<dbReference type="PANTHER" id="PTHR43304">
    <property type="entry name" value="PHYTOCHROME-LIKE PROTEIN CPH1"/>
    <property type="match status" value="1"/>
</dbReference>
<dbReference type="GO" id="GO:0000155">
    <property type="term" value="F:phosphorelay sensor kinase activity"/>
    <property type="evidence" value="ECO:0007669"/>
    <property type="project" value="InterPro"/>
</dbReference>
<dbReference type="CDD" id="cd00130">
    <property type="entry name" value="PAS"/>
    <property type="match status" value="1"/>
</dbReference>
<dbReference type="PANTHER" id="PTHR43304:SF1">
    <property type="entry name" value="PAC DOMAIN-CONTAINING PROTEIN"/>
    <property type="match status" value="1"/>
</dbReference>
<dbReference type="Pfam" id="PF00512">
    <property type="entry name" value="HisKA"/>
    <property type="match status" value="1"/>
</dbReference>
<dbReference type="SMART" id="SM00388">
    <property type="entry name" value="HisKA"/>
    <property type="match status" value="1"/>
</dbReference>
<sequence length="733" mass="84616">MNFNRIHSRTKFYIVLLTLAIALLIFTASMAYSQIKRMQRSAERVARTYQVSDAIGTLFSHYFRLESEDFREELLEEGRFEENLKDYMAEGIIVFDSLHGLVRGNASQLKLLDDIQALEDTLYENLVFAGDSINGNAKIVKGHSFPTRKISSTLFQIRNINDLMRAEERRLMQARKNEYSSNKFLAPLTTLLLGFFALFVFLVSFLLIYRNKLRVRESQAFLQNVLDTTDNIVNYYEPLFNSEKNIIDFNIVYANECNRSYLGLDPEKIIGKPISRVFPHLMLNGEFEQLIQCYEENRKLILDREILAQAGKMWFESIITPMADGILVTIRNFTEEEQVKEELVSLNERLKDQNDELLKLNQEFQIQNSIFKDAEIVAGIGSYIWHLDDGSATMSDNLYRILGYEPDSFNVSYQSYRKFIHPDDLEIYDRLGEETVEIGKSTIQNYRVIDRKGKIKHLYIKGEYVEKEGRPVSFGVVQDITSRVAKDEDLRLRNLELERSNAELQSFNQVASHDLQEPLRKIQMFISRIAGNNALSRNDGEDLKKIGNSAIRMRSLIDNLLNYSRIDFKHENFEKIDLNIVLAKVTEDLSVRIDETGATLAVDKLPVINGISFQMEQLFDNLISNALKYSSQNVTPHLVIQSEKVDCEQIPHTFYKTAKYFYKMTFADNGIGFEQDKAEKIFEVFQRLHLKSEYSGTGIGLAICKKIIENHYGFIYTTSEPGKGSVFVIYLPA</sequence>
<organism evidence="9 10">
    <name type="scientific">Pricia antarctica</name>
    <dbReference type="NCBI Taxonomy" id="641691"/>
    <lineage>
        <taxon>Bacteria</taxon>
        <taxon>Pseudomonadati</taxon>
        <taxon>Bacteroidota</taxon>
        <taxon>Flavobacteriia</taxon>
        <taxon>Flavobacteriales</taxon>
        <taxon>Flavobacteriaceae</taxon>
        <taxon>Pricia</taxon>
    </lineage>
</organism>
<protein>
    <recommendedName>
        <fullName evidence="2">histidine kinase</fullName>
        <ecNumber evidence="2">2.7.13.3</ecNumber>
    </recommendedName>
</protein>
<keyword evidence="7" id="KW-0812">Transmembrane</keyword>
<evidence type="ECO:0000256" key="7">
    <source>
        <dbReference type="SAM" id="Phobius"/>
    </source>
</evidence>
<accession>A0A1G7D396</accession>
<dbReference type="InterPro" id="IPR036890">
    <property type="entry name" value="HATPase_C_sf"/>
</dbReference>
<keyword evidence="5" id="KW-0418">Kinase</keyword>
<keyword evidence="4" id="KW-0808">Transferase</keyword>
<dbReference type="Pfam" id="PF02518">
    <property type="entry name" value="HATPase_c"/>
    <property type="match status" value="1"/>
</dbReference>
<keyword evidence="3" id="KW-0597">Phosphoprotein</keyword>
<dbReference type="SUPFAM" id="SSF55785">
    <property type="entry name" value="PYP-like sensor domain (PAS domain)"/>
    <property type="match status" value="2"/>
</dbReference>